<keyword evidence="2 5" id="KW-0812">Transmembrane</keyword>
<dbReference type="Pfam" id="PF02931">
    <property type="entry name" value="Neur_chan_LBD"/>
    <property type="match status" value="1"/>
</dbReference>
<evidence type="ECO:0000256" key="3">
    <source>
        <dbReference type="ARBA" id="ARBA00022989"/>
    </source>
</evidence>
<evidence type="ECO:0000256" key="2">
    <source>
        <dbReference type="ARBA" id="ARBA00022692"/>
    </source>
</evidence>
<feature type="transmembrane region" description="Helical" evidence="5">
    <location>
        <begin position="156"/>
        <end position="179"/>
    </location>
</feature>
<dbReference type="SUPFAM" id="SSF90112">
    <property type="entry name" value="Neurotransmitter-gated ion-channel transmembrane pore"/>
    <property type="match status" value="1"/>
</dbReference>
<evidence type="ECO:0000256" key="4">
    <source>
        <dbReference type="ARBA" id="ARBA00023136"/>
    </source>
</evidence>
<feature type="transmembrane region" description="Helical" evidence="5">
    <location>
        <begin position="329"/>
        <end position="350"/>
    </location>
</feature>
<dbReference type="Proteomes" id="UP001177023">
    <property type="component" value="Unassembled WGS sequence"/>
</dbReference>
<dbReference type="FunFam" id="1.20.58.390:FF:000071">
    <property type="entry name" value="Ligand-Gated ion Channel"/>
    <property type="match status" value="1"/>
</dbReference>
<organism evidence="8 9">
    <name type="scientific">Mesorhabditis spiculigera</name>
    <dbReference type="NCBI Taxonomy" id="96644"/>
    <lineage>
        <taxon>Eukaryota</taxon>
        <taxon>Metazoa</taxon>
        <taxon>Ecdysozoa</taxon>
        <taxon>Nematoda</taxon>
        <taxon>Chromadorea</taxon>
        <taxon>Rhabditida</taxon>
        <taxon>Rhabditina</taxon>
        <taxon>Rhabditomorpha</taxon>
        <taxon>Rhabditoidea</taxon>
        <taxon>Rhabditidae</taxon>
        <taxon>Mesorhabditinae</taxon>
        <taxon>Mesorhabditis</taxon>
    </lineage>
</organism>
<name>A0AA36CC48_9BILA</name>
<comment type="similarity">
    <text evidence="5">Belongs to the ligand-gated ion channel (TC 1.A.9) family.</text>
</comment>
<feature type="domain" description="Neurotransmitter-gated ion-channel transmembrane" evidence="7">
    <location>
        <begin position="162"/>
        <end position="265"/>
    </location>
</feature>
<dbReference type="InterPro" id="IPR006202">
    <property type="entry name" value="Neur_chan_lig-bd"/>
</dbReference>
<dbReference type="PROSITE" id="PS00236">
    <property type="entry name" value="NEUROTR_ION_CHANNEL"/>
    <property type="match status" value="1"/>
</dbReference>
<dbReference type="InterPro" id="IPR018000">
    <property type="entry name" value="Neurotransmitter_ion_chnl_CS"/>
</dbReference>
<dbReference type="GO" id="GO:0005230">
    <property type="term" value="F:extracellular ligand-gated monoatomic ion channel activity"/>
    <property type="evidence" value="ECO:0007669"/>
    <property type="project" value="InterPro"/>
</dbReference>
<dbReference type="EMBL" id="CATQJA010001192">
    <property type="protein sequence ID" value="CAJ0566256.1"/>
    <property type="molecule type" value="Genomic_DNA"/>
</dbReference>
<feature type="transmembrane region" description="Helical" evidence="5">
    <location>
        <begin position="191"/>
        <end position="211"/>
    </location>
</feature>
<comment type="subcellular location">
    <subcellularLocation>
        <location evidence="1">Membrane</location>
        <topology evidence="1">Multi-pass membrane protein</topology>
    </subcellularLocation>
</comment>
<comment type="caution">
    <text evidence="8">The sequence shown here is derived from an EMBL/GenBank/DDBJ whole genome shotgun (WGS) entry which is preliminary data.</text>
</comment>
<evidence type="ECO:0000313" key="8">
    <source>
        <dbReference type="EMBL" id="CAJ0566256.1"/>
    </source>
</evidence>
<proteinExistence type="inferred from homology"/>
<evidence type="ECO:0000256" key="1">
    <source>
        <dbReference type="ARBA" id="ARBA00004141"/>
    </source>
</evidence>
<evidence type="ECO:0000259" key="6">
    <source>
        <dbReference type="Pfam" id="PF02931"/>
    </source>
</evidence>
<dbReference type="Gene3D" id="2.70.170.10">
    <property type="entry name" value="Neurotransmitter-gated ion-channel ligand-binding domain"/>
    <property type="match status" value="1"/>
</dbReference>
<evidence type="ECO:0000259" key="7">
    <source>
        <dbReference type="Pfam" id="PF02932"/>
    </source>
</evidence>
<dbReference type="InterPro" id="IPR006029">
    <property type="entry name" value="Neurotrans-gated_channel_TM"/>
</dbReference>
<dbReference type="AlphaFoldDB" id="A0AA36CC48"/>
<keyword evidence="3 5" id="KW-1133">Transmembrane helix</keyword>
<sequence>MSHIQKWQEPKLSWNPAEFNNLTQVVIPQNLVWLPKLFIYNSMETKEMLTENRFDVRLQHNGEVKINMPVFTSVLCRLNIELFPFDTQFCAVALASPLLNVQEMDVNATQPPKDSYFAGNAEWEVMNITVRQLRFVEYGEYRVEVHYILHLNRRPIYYVTVIVVPTFLISALSILGIFSPGSNDGPRNEKVSLGLGSLLAMTVLLDIVAGAMPKSNSIPLLGFYIIVVIMLCAVGVAISMALLGLSRSYIQTERMPSTQAYRILMLQPMKKCAMNGLSHPKFPDLAAIYVQLTEVARAQKTYRERIERSVWLNRVEKEWNRMFGRVDHIFLGIFELLNFLILVLFLRYAFLPVPDLPDDFTV</sequence>
<keyword evidence="5" id="KW-0813">Transport</keyword>
<dbReference type="InterPro" id="IPR006201">
    <property type="entry name" value="Neur_channel"/>
</dbReference>
<accession>A0AA36CC48</accession>
<dbReference type="SUPFAM" id="SSF63712">
    <property type="entry name" value="Nicotinic receptor ligand binding domain-like"/>
    <property type="match status" value="1"/>
</dbReference>
<dbReference type="FunFam" id="2.70.170.10:FF:000027">
    <property type="entry name" value="Ligand-Gated ion Channel"/>
    <property type="match status" value="1"/>
</dbReference>
<keyword evidence="9" id="KW-1185">Reference proteome</keyword>
<dbReference type="GO" id="GO:0016020">
    <property type="term" value="C:membrane"/>
    <property type="evidence" value="ECO:0007669"/>
    <property type="project" value="UniProtKB-SubCell"/>
</dbReference>
<keyword evidence="5" id="KW-0406">Ion transport</keyword>
<reference evidence="8" key="1">
    <citation type="submission" date="2023-06" db="EMBL/GenBank/DDBJ databases">
        <authorList>
            <person name="Delattre M."/>
        </authorList>
    </citation>
    <scope>NUCLEOTIDE SEQUENCE</scope>
    <source>
        <strain evidence="8">AF72</strain>
    </source>
</reference>
<feature type="non-terminal residue" evidence="8">
    <location>
        <position position="1"/>
    </location>
</feature>
<keyword evidence="4 5" id="KW-0472">Membrane</keyword>
<dbReference type="PANTHER" id="PTHR18945">
    <property type="entry name" value="NEUROTRANSMITTER GATED ION CHANNEL"/>
    <property type="match status" value="1"/>
</dbReference>
<protein>
    <submittedName>
        <fullName evidence="8">Uncharacterized protein</fullName>
    </submittedName>
</protein>
<evidence type="ECO:0000256" key="5">
    <source>
        <dbReference type="RuleBase" id="RU000687"/>
    </source>
</evidence>
<gene>
    <name evidence="8" type="ORF">MSPICULIGERA_LOCUS4867</name>
</gene>
<dbReference type="GO" id="GO:0004888">
    <property type="term" value="F:transmembrane signaling receptor activity"/>
    <property type="evidence" value="ECO:0007669"/>
    <property type="project" value="InterPro"/>
</dbReference>
<dbReference type="InterPro" id="IPR036734">
    <property type="entry name" value="Neur_chan_lig-bd_sf"/>
</dbReference>
<evidence type="ECO:0000313" key="9">
    <source>
        <dbReference type="Proteomes" id="UP001177023"/>
    </source>
</evidence>
<keyword evidence="5" id="KW-0407">Ion channel</keyword>
<feature type="transmembrane region" description="Helical" evidence="5">
    <location>
        <begin position="223"/>
        <end position="245"/>
    </location>
</feature>
<dbReference type="PRINTS" id="PR00252">
    <property type="entry name" value="NRIONCHANNEL"/>
</dbReference>
<feature type="domain" description="Neurotransmitter-gated ion-channel ligand-binding" evidence="6">
    <location>
        <begin position="4"/>
        <end position="155"/>
    </location>
</feature>
<dbReference type="Pfam" id="PF02932">
    <property type="entry name" value="Neur_chan_memb"/>
    <property type="match status" value="1"/>
</dbReference>
<dbReference type="InterPro" id="IPR036719">
    <property type="entry name" value="Neuro-gated_channel_TM_sf"/>
</dbReference>
<dbReference type="CDD" id="cd18989">
    <property type="entry name" value="LGIC_ECD_cation"/>
    <property type="match status" value="1"/>
</dbReference>
<dbReference type="Gene3D" id="1.20.58.390">
    <property type="entry name" value="Neurotransmitter-gated ion-channel transmembrane domain"/>
    <property type="match status" value="1"/>
</dbReference>
<dbReference type="InterPro" id="IPR038050">
    <property type="entry name" value="Neuro_actylchol_rec"/>
</dbReference>
<dbReference type="CDD" id="cd19051">
    <property type="entry name" value="LGIC_TM_cation"/>
    <property type="match status" value="1"/>
</dbReference>